<gene>
    <name evidence="1" type="ordered locus">Bcenmc03_0018</name>
</gene>
<evidence type="ECO:0000313" key="1">
    <source>
        <dbReference type="EMBL" id="ACA89199.1"/>
    </source>
</evidence>
<sequence length="567" mass="62928">MNLKPIHNAGWRSRGIALFAGRFLVRPMACSDESFLGYRLRVAFANGLSNPGWLDCRDCSLPKAHGIARWCPHCLADAGCYWREDWYSGPAACLTHRCWLTSVCAACRRTLRWKQVRFAICTCGAPLREAAVDKFSAEVLKLIGEQITSSAASLSVGERWNLARFLGALSQFGLQGKPLKRASRRKENIEQLLVTAGASLIVDRSASFELLDRLRAPQADMNNVPLFSEVFPHLLTMLRKQLSKEEHRWMLNMLDAYISNSSRQGSAVLWERRSDARGTNTELRSRQKTRNSAVTNMLAQTGEIVPVRRTPAGRQKFAISADNLKRLRNTQRSLVPLKTAVRYAGMSTRRIQALAKAGLLASHETRIDTRSVDRFLNDITAVCARDGPAIEDPISLAEALRLYVPVEASAAFFNHLANGAMRLAVDRGKQPTLRNIFADRDDVISAAQIPVESDSPISIVEAARRLGVKQEVMYHLINIGLVKTRTAKLRRRAAQAVDVDELKKFAEQFQPLRTVASAIGISAREAPGWARQHGIEIVTGPSVDGGRQYWIRTQTTTGSSRSVGSEA</sequence>
<reference evidence="2" key="1">
    <citation type="submission" date="2008-02" db="EMBL/GenBank/DDBJ databases">
        <title>Complete sequence of chromosome 1 of Burkholderia cenocepacia MC0-3.</title>
        <authorList>
            <person name="Copeland A."/>
            <person name="Lucas S."/>
            <person name="Lapidus A."/>
            <person name="Barry K."/>
            <person name="Bruce D."/>
            <person name="Goodwin L."/>
            <person name="Glavina del Rio T."/>
            <person name="Dalin E."/>
            <person name="Tice H."/>
            <person name="Pitluck S."/>
            <person name="Chain P."/>
            <person name="Malfatti S."/>
            <person name="Shin M."/>
            <person name="Vergez L."/>
            <person name="Schmutz J."/>
            <person name="Larimer F."/>
            <person name="Land M."/>
            <person name="Hauser L."/>
            <person name="Kyrpides N."/>
            <person name="Mikhailova N."/>
            <person name="Tiedje J."/>
            <person name="Richardson P."/>
        </authorList>
    </citation>
    <scope>NUCLEOTIDE SEQUENCE [LARGE SCALE GENOMIC DNA]</scope>
    <source>
        <strain evidence="2">MC0-3</strain>
    </source>
</reference>
<protein>
    <recommendedName>
        <fullName evidence="3">TniQ protein</fullName>
    </recommendedName>
</protein>
<organism evidence="1 2">
    <name type="scientific">Burkholderia orbicola (strain MC0-3)</name>
    <dbReference type="NCBI Taxonomy" id="406425"/>
    <lineage>
        <taxon>Bacteria</taxon>
        <taxon>Pseudomonadati</taxon>
        <taxon>Pseudomonadota</taxon>
        <taxon>Betaproteobacteria</taxon>
        <taxon>Burkholderiales</taxon>
        <taxon>Burkholderiaceae</taxon>
        <taxon>Burkholderia</taxon>
        <taxon>Burkholderia cepacia complex</taxon>
        <taxon>Burkholderia orbicola</taxon>
    </lineage>
</organism>
<dbReference type="KEGG" id="bcm:Bcenmc03_0018"/>
<name>B1K1B1_BURO0</name>
<evidence type="ECO:0000313" key="2">
    <source>
        <dbReference type="Proteomes" id="UP000002169"/>
    </source>
</evidence>
<dbReference type="AlphaFoldDB" id="B1K1B1"/>
<dbReference type="HOGENOM" id="CLU_035483_0_0_4"/>
<proteinExistence type="predicted"/>
<dbReference type="Proteomes" id="UP000002169">
    <property type="component" value="Chromosome 1"/>
</dbReference>
<evidence type="ECO:0008006" key="3">
    <source>
        <dbReference type="Google" id="ProtNLM"/>
    </source>
</evidence>
<dbReference type="EMBL" id="CP000958">
    <property type="protein sequence ID" value="ACA89199.1"/>
    <property type="molecule type" value="Genomic_DNA"/>
</dbReference>
<accession>B1K1B1</accession>